<dbReference type="GO" id="GO:0008682">
    <property type="term" value="F:3-demethoxyubiquinol 3-hydroxylase activity"/>
    <property type="evidence" value="ECO:0007669"/>
    <property type="project" value="TreeGrafter"/>
</dbReference>
<dbReference type="Gene3D" id="1.20.1260.10">
    <property type="match status" value="1"/>
</dbReference>
<dbReference type="PANTHER" id="PTHR11237">
    <property type="entry name" value="COENZYME Q10 BIOSYNTHESIS PROTEIN 7"/>
    <property type="match status" value="1"/>
</dbReference>
<protein>
    <recommendedName>
        <fullName evidence="9">Ubiquinone biosynthesis protein COQ7</fullName>
    </recommendedName>
</protein>
<dbReference type="GO" id="GO:0005634">
    <property type="term" value="C:nucleus"/>
    <property type="evidence" value="ECO:0007669"/>
    <property type="project" value="TreeGrafter"/>
</dbReference>
<evidence type="ECO:0000256" key="6">
    <source>
        <dbReference type="ARBA" id="ARBA00023033"/>
    </source>
</evidence>
<dbReference type="InterPro" id="IPR011566">
    <property type="entry name" value="Ubq_synth_Coq7"/>
</dbReference>
<dbReference type="GO" id="GO:0005743">
    <property type="term" value="C:mitochondrial inner membrane"/>
    <property type="evidence" value="ECO:0007669"/>
    <property type="project" value="TreeGrafter"/>
</dbReference>
<organism evidence="8">
    <name type="scientific">Spongospora subterranea</name>
    <dbReference type="NCBI Taxonomy" id="70186"/>
    <lineage>
        <taxon>Eukaryota</taxon>
        <taxon>Sar</taxon>
        <taxon>Rhizaria</taxon>
        <taxon>Endomyxa</taxon>
        <taxon>Phytomyxea</taxon>
        <taxon>Plasmodiophorida</taxon>
        <taxon>Plasmodiophoridae</taxon>
        <taxon>Spongospora</taxon>
    </lineage>
</organism>
<dbReference type="SUPFAM" id="SSF47240">
    <property type="entry name" value="Ferritin-like"/>
    <property type="match status" value="1"/>
</dbReference>
<dbReference type="InterPro" id="IPR012347">
    <property type="entry name" value="Ferritin-like"/>
</dbReference>
<comment type="pathway">
    <text evidence="1">Cofactor biosynthesis; ubiquinone biosynthesis.</text>
</comment>
<keyword evidence="3" id="KW-0479">Metal-binding</keyword>
<keyword evidence="6" id="KW-0503">Monooxygenase</keyword>
<reference evidence="8" key="1">
    <citation type="submission" date="2015-04" db="EMBL/GenBank/DDBJ databases">
        <title>The genome sequence of the plant pathogenic Rhizarian Plasmodiophora brassicae reveals insights in its biotrophic life cycle and the origin of chitin synthesis.</title>
        <authorList>
            <person name="Schwelm A."/>
            <person name="Fogelqvist J."/>
            <person name="Knaust A."/>
            <person name="Julke S."/>
            <person name="Lilja T."/>
            <person name="Dhandapani V."/>
            <person name="Bonilla-Rosso G."/>
            <person name="Karlsson M."/>
            <person name="Shevchenko A."/>
            <person name="Choi S.R."/>
            <person name="Kim H.G."/>
            <person name="Park J.Y."/>
            <person name="Lim Y.P."/>
            <person name="Ludwig-Muller J."/>
            <person name="Dixelius C."/>
        </authorList>
    </citation>
    <scope>NUCLEOTIDE SEQUENCE</scope>
    <source>
        <tissue evidence="8">Potato root galls</tissue>
    </source>
</reference>
<keyword evidence="2" id="KW-0831">Ubiquinone biosynthesis</keyword>
<dbReference type="InterPro" id="IPR009078">
    <property type="entry name" value="Ferritin-like_SF"/>
</dbReference>
<dbReference type="GO" id="GO:0006744">
    <property type="term" value="P:ubiquinone biosynthetic process"/>
    <property type="evidence" value="ECO:0007669"/>
    <property type="project" value="UniProtKB-KW"/>
</dbReference>
<dbReference type="GO" id="GO:0010468">
    <property type="term" value="P:regulation of gene expression"/>
    <property type="evidence" value="ECO:0007669"/>
    <property type="project" value="TreeGrafter"/>
</dbReference>
<dbReference type="GO" id="GO:0008340">
    <property type="term" value="P:determination of adult lifespan"/>
    <property type="evidence" value="ECO:0007669"/>
    <property type="project" value="TreeGrafter"/>
</dbReference>
<evidence type="ECO:0000256" key="4">
    <source>
        <dbReference type="ARBA" id="ARBA00023002"/>
    </source>
</evidence>
<dbReference type="CDD" id="cd01042">
    <property type="entry name" value="DMQH"/>
    <property type="match status" value="1"/>
</dbReference>
<proteinExistence type="inferred from homology"/>
<keyword evidence="7" id="KW-0472">Membrane</keyword>
<keyword evidence="4" id="KW-0560">Oxidoreductase</keyword>
<dbReference type="Pfam" id="PF03232">
    <property type="entry name" value="COQ7"/>
    <property type="match status" value="1"/>
</dbReference>
<evidence type="ECO:0008006" key="9">
    <source>
        <dbReference type="Google" id="ProtNLM"/>
    </source>
</evidence>
<evidence type="ECO:0000256" key="5">
    <source>
        <dbReference type="ARBA" id="ARBA00023004"/>
    </source>
</evidence>
<evidence type="ECO:0000256" key="2">
    <source>
        <dbReference type="ARBA" id="ARBA00022688"/>
    </source>
</evidence>
<evidence type="ECO:0000256" key="3">
    <source>
        <dbReference type="ARBA" id="ARBA00022723"/>
    </source>
</evidence>
<name>A0A0H5R984_9EUKA</name>
<dbReference type="AlphaFoldDB" id="A0A0H5R984"/>
<feature type="non-terminal residue" evidence="8">
    <location>
        <position position="1"/>
    </location>
</feature>
<dbReference type="GO" id="GO:0046872">
    <property type="term" value="F:metal ion binding"/>
    <property type="evidence" value="ECO:0007669"/>
    <property type="project" value="UniProtKB-KW"/>
</dbReference>
<accession>A0A0H5R984</accession>
<keyword evidence="5" id="KW-0408">Iron</keyword>
<evidence type="ECO:0000256" key="1">
    <source>
        <dbReference type="ARBA" id="ARBA00004749"/>
    </source>
</evidence>
<evidence type="ECO:0000256" key="7">
    <source>
        <dbReference type="ARBA" id="ARBA00023136"/>
    </source>
</evidence>
<dbReference type="PANTHER" id="PTHR11237:SF4">
    <property type="entry name" value="5-DEMETHOXYUBIQUINONE HYDROXYLASE, MITOCHONDRIAL"/>
    <property type="match status" value="1"/>
</dbReference>
<dbReference type="EMBL" id="HACM01010246">
    <property type="protein sequence ID" value="CRZ10688.1"/>
    <property type="molecule type" value="Transcribed_RNA"/>
</dbReference>
<sequence>TVNAVYSFHSSIMLTLARSPVSRWFATRPNSSIDRMIRVDQAGEYSAVQIYKGQMDVLGKGDINLRTLLDHMKQQEEVHLAVMDEMVSERRVRPSLLLPLWGAAGYGLGVGTALLGKEAAMACTVAVEEVIGGHYNDQLRELMTEECGKEDVLKKIIQTHRDEELHHRDVGIANDALKAPAYQALTAIIKTGCRAAIWISERI</sequence>
<evidence type="ECO:0000313" key="8">
    <source>
        <dbReference type="EMBL" id="CRZ10688.1"/>
    </source>
</evidence>
<dbReference type="HAMAP" id="MF_01658">
    <property type="entry name" value="COQ7"/>
    <property type="match status" value="1"/>
</dbReference>
<dbReference type="GO" id="GO:2000377">
    <property type="term" value="P:regulation of reactive oxygen species metabolic process"/>
    <property type="evidence" value="ECO:0007669"/>
    <property type="project" value="TreeGrafter"/>
</dbReference>